<evidence type="ECO:0000313" key="3">
    <source>
        <dbReference type="EMBL" id="KAJ7207623.1"/>
    </source>
</evidence>
<gene>
    <name evidence="3" type="ORF">GGX14DRAFT_306224</name>
</gene>
<evidence type="ECO:0000259" key="2">
    <source>
        <dbReference type="Pfam" id="PF05970"/>
    </source>
</evidence>
<feature type="non-terminal residue" evidence="3">
    <location>
        <position position="1"/>
    </location>
</feature>
<dbReference type="SUPFAM" id="SSF52540">
    <property type="entry name" value="P-loop containing nucleoside triphosphate hydrolases"/>
    <property type="match status" value="1"/>
</dbReference>
<proteinExistence type="inferred from homology"/>
<keyword evidence="4" id="KW-1185">Reference proteome</keyword>
<keyword evidence="1" id="KW-0067">ATP-binding</keyword>
<dbReference type="GO" id="GO:0006310">
    <property type="term" value="P:DNA recombination"/>
    <property type="evidence" value="ECO:0007669"/>
    <property type="project" value="UniProtKB-KW"/>
</dbReference>
<dbReference type="Pfam" id="PF05970">
    <property type="entry name" value="PIF1"/>
    <property type="match status" value="1"/>
</dbReference>
<evidence type="ECO:0000256" key="1">
    <source>
        <dbReference type="RuleBase" id="RU363044"/>
    </source>
</evidence>
<keyword evidence="1" id="KW-0233">DNA recombination</keyword>
<feature type="domain" description="DNA helicase Pif1-like DEAD-box helicase" evidence="2">
    <location>
        <begin position="16"/>
        <end position="122"/>
    </location>
</feature>
<dbReference type="InterPro" id="IPR027417">
    <property type="entry name" value="P-loop_NTPase"/>
</dbReference>
<keyword evidence="1" id="KW-0227">DNA damage</keyword>
<dbReference type="GO" id="GO:0000723">
    <property type="term" value="P:telomere maintenance"/>
    <property type="evidence" value="ECO:0007669"/>
    <property type="project" value="InterPro"/>
</dbReference>
<dbReference type="GO" id="GO:0043139">
    <property type="term" value="F:5'-3' DNA helicase activity"/>
    <property type="evidence" value="ECO:0007669"/>
    <property type="project" value="UniProtKB-EC"/>
</dbReference>
<comment type="similarity">
    <text evidence="1">Belongs to the helicase family.</text>
</comment>
<dbReference type="GO" id="GO:0016787">
    <property type="term" value="F:hydrolase activity"/>
    <property type="evidence" value="ECO:0007669"/>
    <property type="project" value="UniProtKB-KW"/>
</dbReference>
<dbReference type="AlphaFoldDB" id="A0AAD6VEN6"/>
<sequence>MVGCQLLLQISQALIEAKGNTALFGGVNVIFAGDFAQLPPVGMKSLYANIRTDVESASSKKGQQKILGKLLWLSVKTVVILKKVERIRKRKNNFTGELEHDADAVRFLDLLGRLRQGKCTDDDFDHVPIIVSSNELKDALNERAAQVYAAKAGVELNWYHAKD</sequence>
<protein>
    <recommendedName>
        <fullName evidence="1">ATP-dependent DNA helicase</fullName>
        <ecNumber evidence="1">5.6.2.3</ecNumber>
    </recommendedName>
</protein>
<comment type="caution">
    <text evidence="3">The sequence shown here is derived from an EMBL/GenBank/DDBJ whole genome shotgun (WGS) entry which is preliminary data.</text>
</comment>
<dbReference type="Gene3D" id="3.40.50.300">
    <property type="entry name" value="P-loop containing nucleotide triphosphate hydrolases"/>
    <property type="match status" value="1"/>
</dbReference>
<keyword evidence="1" id="KW-0234">DNA repair</keyword>
<keyword evidence="1" id="KW-0547">Nucleotide-binding</keyword>
<dbReference type="InterPro" id="IPR051055">
    <property type="entry name" value="PIF1_helicase"/>
</dbReference>
<reference evidence="3" key="1">
    <citation type="submission" date="2023-03" db="EMBL/GenBank/DDBJ databases">
        <title>Massive genome expansion in bonnet fungi (Mycena s.s.) driven by repeated elements and novel gene families across ecological guilds.</title>
        <authorList>
            <consortium name="Lawrence Berkeley National Laboratory"/>
            <person name="Harder C.B."/>
            <person name="Miyauchi S."/>
            <person name="Viragh M."/>
            <person name="Kuo A."/>
            <person name="Thoen E."/>
            <person name="Andreopoulos B."/>
            <person name="Lu D."/>
            <person name="Skrede I."/>
            <person name="Drula E."/>
            <person name="Henrissat B."/>
            <person name="Morin E."/>
            <person name="Kohler A."/>
            <person name="Barry K."/>
            <person name="LaButti K."/>
            <person name="Morin E."/>
            <person name="Salamov A."/>
            <person name="Lipzen A."/>
            <person name="Mereny Z."/>
            <person name="Hegedus B."/>
            <person name="Baldrian P."/>
            <person name="Stursova M."/>
            <person name="Weitz H."/>
            <person name="Taylor A."/>
            <person name="Grigoriev I.V."/>
            <person name="Nagy L.G."/>
            <person name="Martin F."/>
            <person name="Kauserud H."/>
        </authorList>
    </citation>
    <scope>NUCLEOTIDE SEQUENCE</scope>
    <source>
        <strain evidence="3">9144</strain>
    </source>
</reference>
<dbReference type="GO" id="GO:0005524">
    <property type="term" value="F:ATP binding"/>
    <property type="evidence" value="ECO:0007669"/>
    <property type="project" value="UniProtKB-KW"/>
</dbReference>
<dbReference type="InterPro" id="IPR010285">
    <property type="entry name" value="DNA_helicase_pif1-like_DEAD"/>
</dbReference>
<accession>A0AAD6VEN6</accession>
<evidence type="ECO:0000313" key="4">
    <source>
        <dbReference type="Proteomes" id="UP001219525"/>
    </source>
</evidence>
<comment type="catalytic activity">
    <reaction evidence="1">
        <text>ATP + H2O = ADP + phosphate + H(+)</text>
        <dbReference type="Rhea" id="RHEA:13065"/>
        <dbReference type="ChEBI" id="CHEBI:15377"/>
        <dbReference type="ChEBI" id="CHEBI:15378"/>
        <dbReference type="ChEBI" id="CHEBI:30616"/>
        <dbReference type="ChEBI" id="CHEBI:43474"/>
        <dbReference type="ChEBI" id="CHEBI:456216"/>
        <dbReference type="EC" id="5.6.2.3"/>
    </reaction>
</comment>
<comment type="cofactor">
    <cofactor evidence="1">
        <name>Mg(2+)</name>
        <dbReference type="ChEBI" id="CHEBI:18420"/>
    </cofactor>
</comment>
<dbReference type="EC" id="5.6.2.3" evidence="1"/>
<organism evidence="3 4">
    <name type="scientific">Mycena pura</name>
    <dbReference type="NCBI Taxonomy" id="153505"/>
    <lineage>
        <taxon>Eukaryota</taxon>
        <taxon>Fungi</taxon>
        <taxon>Dikarya</taxon>
        <taxon>Basidiomycota</taxon>
        <taxon>Agaricomycotina</taxon>
        <taxon>Agaricomycetes</taxon>
        <taxon>Agaricomycetidae</taxon>
        <taxon>Agaricales</taxon>
        <taxon>Marasmiineae</taxon>
        <taxon>Mycenaceae</taxon>
        <taxon>Mycena</taxon>
    </lineage>
</organism>
<name>A0AAD6VEN6_9AGAR</name>
<dbReference type="GO" id="GO:0006281">
    <property type="term" value="P:DNA repair"/>
    <property type="evidence" value="ECO:0007669"/>
    <property type="project" value="UniProtKB-KW"/>
</dbReference>
<keyword evidence="1" id="KW-0347">Helicase</keyword>
<keyword evidence="1" id="KW-0378">Hydrolase</keyword>
<dbReference type="Proteomes" id="UP001219525">
    <property type="component" value="Unassembled WGS sequence"/>
</dbReference>
<dbReference type="EMBL" id="JARJCW010000036">
    <property type="protein sequence ID" value="KAJ7207623.1"/>
    <property type="molecule type" value="Genomic_DNA"/>
</dbReference>
<dbReference type="PANTHER" id="PTHR47642">
    <property type="entry name" value="ATP-DEPENDENT DNA HELICASE"/>
    <property type="match status" value="1"/>
</dbReference>